<evidence type="ECO:0000313" key="6">
    <source>
        <dbReference type="Proteomes" id="UP000095009"/>
    </source>
</evidence>
<name>A0A1E3PIS6_9ASCO</name>
<gene>
    <name evidence="5" type="ORF">NADFUDRAFT_83335</name>
</gene>
<dbReference type="EMBL" id="KV454410">
    <property type="protein sequence ID" value="ODQ65319.1"/>
    <property type="molecule type" value="Genomic_DNA"/>
</dbReference>
<dbReference type="AlphaFoldDB" id="A0A1E3PIS6"/>
<feature type="compositionally biased region" description="Low complexity" evidence="2">
    <location>
        <begin position="417"/>
        <end position="427"/>
    </location>
</feature>
<evidence type="ECO:0000256" key="2">
    <source>
        <dbReference type="SAM" id="MobiDB-lite"/>
    </source>
</evidence>
<dbReference type="PANTHER" id="PTHR16255">
    <property type="entry name" value="REQUIRED FOR MEIOTIC NUCLEAR DIVISION PROTEIN 1 HOMOLOG"/>
    <property type="match status" value="1"/>
</dbReference>
<protein>
    <submittedName>
        <fullName evidence="5">DUF155-domain-containing protein</fullName>
    </submittedName>
</protein>
<organism evidence="5 6">
    <name type="scientific">Nadsonia fulvescens var. elongata DSM 6958</name>
    <dbReference type="NCBI Taxonomy" id="857566"/>
    <lineage>
        <taxon>Eukaryota</taxon>
        <taxon>Fungi</taxon>
        <taxon>Dikarya</taxon>
        <taxon>Ascomycota</taxon>
        <taxon>Saccharomycotina</taxon>
        <taxon>Dipodascomycetes</taxon>
        <taxon>Dipodascales</taxon>
        <taxon>Dipodascales incertae sedis</taxon>
        <taxon>Nadsonia</taxon>
    </lineage>
</organism>
<feature type="region of interest" description="Disordered" evidence="2">
    <location>
        <begin position="1"/>
        <end position="68"/>
    </location>
</feature>
<evidence type="ECO:0000256" key="1">
    <source>
        <dbReference type="ARBA" id="ARBA00008306"/>
    </source>
</evidence>
<dbReference type="InterPro" id="IPR051624">
    <property type="entry name" value="RMD1/Sad1-interacting"/>
</dbReference>
<dbReference type="PANTHER" id="PTHR16255:SF4">
    <property type="entry name" value="SPORULATION PROTEIN RMD8"/>
    <property type="match status" value="1"/>
</dbReference>
<keyword evidence="3" id="KW-0472">Membrane</keyword>
<evidence type="ECO:0000259" key="4">
    <source>
        <dbReference type="Pfam" id="PF02582"/>
    </source>
</evidence>
<accession>A0A1E3PIS6</accession>
<feature type="region of interest" description="Disordered" evidence="2">
    <location>
        <begin position="336"/>
        <end position="451"/>
    </location>
</feature>
<feature type="transmembrane region" description="Helical" evidence="3">
    <location>
        <begin position="692"/>
        <end position="713"/>
    </location>
</feature>
<keyword evidence="3" id="KW-1133">Transmembrane helix</keyword>
<evidence type="ECO:0000256" key="3">
    <source>
        <dbReference type="SAM" id="Phobius"/>
    </source>
</evidence>
<dbReference type="OrthoDB" id="18302at2759"/>
<dbReference type="Pfam" id="PF02582">
    <property type="entry name" value="DUF155"/>
    <property type="match status" value="1"/>
</dbReference>
<sequence>MSASKAWITSNSKPNTRSAPTAKRSPSILVTDVRSFPSKSPAPFAGGRSKSGPQALHSSKVPGRSSRKFHKVTMNHILSNISEIPSAQNRYPLYPDQTGQIQGQSVSSNHTNYGSTSLSGNYNPSTNSEIARSAAMNNSTSGSSKPSKTTMGNRMSIARLSQNIPTRTSKVSEKFVLIPDDIDPGFHFDDDDDFDAVPPTENDLLYLTESDGTRRSYAERLPKERRESKLPRVTAYYTGDGFRLQETSDFLRLNHHISPRIYDEALYAPYCLPLFPGENGCRIRSANSAKGSEGHSLLEFLMDRSEQSDYHFEYYSSIERDIDPSAPLVQTVESNNNMEFDPSEPQHFSPPRHMNPTIDQDTSESENGDTLGSSLSENEVRDGSKFDGEKNNTGKKNVNSDDDKTDILDINEPNGHNNSSNESISEIINDDNTENTSNASNEESEPMENMEVPDLSKHAEIFIFAYGVIVFWNFTESQEKDILADLTFARVPHTAKKASTVSTIHDSGGDYSDNEISSKRGLIIRPIQDQDIETEEFHFGYSPKTVRPRIYNDMITLRTANHMVKLAMSHSIAQSTKLCRFETRMDSTMNDVILVPRALALTGKLGMKREQIVRMSGKLFKIRVDVNLSSNVLDTPEIFWEDEPSLNPLYAAVREYLEIDQRILVLNERCKVFLELTDIISDSIAESNMSRITWIIIILITVSLLVSSVEIYLRFSLLTKPQEIKLLI</sequence>
<evidence type="ECO:0000313" key="5">
    <source>
        <dbReference type="EMBL" id="ODQ65319.1"/>
    </source>
</evidence>
<keyword evidence="3" id="KW-0812">Transmembrane</keyword>
<reference evidence="5 6" key="1">
    <citation type="journal article" date="2016" name="Proc. Natl. Acad. Sci. U.S.A.">
        <title>Comparative genomics of biotechnologically important yeasts.</title>
        <authorList>
            <person name="Riley R."/>
            <person name="Haridas S."/>
            <person name="Wolfe K.H."/>
            <person name="Lopes M.R."/>
            <person name="Hittinger C.T."/>
            <person name="Goeker M."/>
            <person name="Salamov A.A."/>
            <person name="Wisecaver J.H."/>
            <person name="Long T.M."/>
            <person name="Calvey C.H."/>
            <person name="Aerts A.L."/>
            <person name="Barry K.W."/>
            <person name="Choi C."/>
            <person name="Clum A."/>
            <person name="Coughlan A.Y."/>
            <person name="Deshpande S."/>
            <person name="Douglass A.P."/>
            <person name="Hanson S.J."/>
            <person name="Klenk H.-P."/>
            <person name="LaButti K.M."/>
            <person name="Lapidus A."/>
            <person name="Lindquist E.A."/>
            <person name="Lipzen A.M."/>
            <person name="Meier-Kolthoff J.P."/>
            <person name="Ohm R.A."/>
            <person name="Otillar R.P."/>
            <person name="Pangilinan J.L."/>
            <person name="Peng Y."/>
            <person name="Rokas A."/>
            <person name="Rosa C.A."/>
            <person name="Scheuner C."/>
            <person name="Sibirny A.A."/>
            <person name="Slot J.C."/>
            <person name="Stielow J.B."/>
            <person name="Sun H."/>
            <person name="Kurtzman C.P."/>
            <person name="Blackwell M."/>
            <person name="Grigoriev I.V."/>
            <person name="Jeffries T.W."/>
        </authorList>
    </citation>
    <scope>NUCLEOTIDE SEQUENCE [LARGE SCALE GENOMIC DNA]</scope>
    <source>
        <strain evidence="5 6">DSM 6958</strain>
    </source>
</reference>
<feature type="region of interest" description="Disordered" evidence="2">
    <location>
        <begin position="134"/>
        <end position="153"/>
    </location>
</feature>
<comment type="similarity">
    <text evidence="1">Belongs to the RMD1/sif2 family.</text>
</comment>
<proteinExistence type="inferred from homology"/>
<keyword evidence="6" id="KW-1185">Reference proteome</keyword>
<feature type="compositionally biased region" description="Polar residues" evidence="2">
    <location>
        <begin position="1"/>
        <end position="19"/>
    </location>
</feature>
<feature type="compositionally biased region" description="Basic and acidic residues" evidence="2">
    <location>
        <begin position="378"/>
        <end position="407"/>
    </location>
</feature>
<feature type="region of interest" description="Disordered" evidence="2">
    <location>
        <begin position="98"/>
        <end position="128"/>
    </location>
</feature>
<dbReference type="Proteomes" id="UP000095009">
    <property type="component" value="Unassembled WGS sequence"/>
</dbReference>
<feature type="compositionally biased region" description="Polar residues" evidence="2">
    <location>
        <begin position="368"/>
        <end position="377"/>
    </location>
</feature>
<dbReference type="GO" id="GO:0005739">
    <property type="term" value="C:mitochondrion"/>
    <property type="evidence" value="ECO:0007669"/>
    <property type="project" value="UniProtKB-ARBA"/>
</dbReference>
<feature type="compositionally biased region" description="Low complexity" evidence="2">
    <location>
        <begin position="136"/>
        <end position="152"/>
    </location>
</feature>
<dbReference type="InterPro" id="IPR003734">
    <property type="entry name" value="DUF155"/>
</dbReference>
<feature type="domain" description="DUF155" evidence="4">
    <location>
        <begin position="461"/>
        <end position="667"/>
    </location>
</feature>